<evidence type="ECO:0000313" key="6">
    <source>
        <dbReference type="Proteomes" id="UP001359559"/>
    </source>
</evidence>
<feature type="region of interest" description="Disordered" evidence="3">
    <location>
        <begin position="383"/>
        <end position="475"/>
    </location>
</feature>
<keyword evidence="6" id="KW-1185">Reference proteome</keyword>
<keyword evidence="1" id="KW-0112">Calmodulin-binding</keyword>
<gene>
    <name evidence="5" type="ORF">RJT34_24427</name>
</gene>
<feature type="domain" description="DUF4005" evidence="4">
    <location>
        <begin position="392"/>
        <end position="455"/>
    </location>
</feature>
<dbReference type="GO" id="GO:0005516">
    <property type="term" value="F:calmodulin binding"/>
    <property type="evidence" value="ECO:0007669"/>
    <property type="project" value="UniProtKB-KW"/>
</dbReference>
<evidence type="ECO:0000313" key="5">
    <source>
        <dbReference type="EMBL" id="KAK7279377.1"/>
    </source>
</evidence>
<protein>
    <recommendedName>
        <fullName evidence="4">DUF4005 domain-containing protein</fullName>
    </recommendedName>
</protein>
<feature type="compositionally biased region" description="Polar residues" evidence="3">
    <location>
        <begin position="416"/>
        <end position="428"/>
    </location>
</feature>
<evidence type="ECO:0000259" key="4">
    <source>
        <dbReference type="Pfam" id="PF13178"/>
    </source>
</evidence>
<dbReference type="AlphaFoldDB" id="A0AAN9FMW2"/>
<dbReference type="InterPro" id="IPR025064">
    <property type="entry name" value="DUF4005"/>
</dbReference>
<dbReference type="PANTHER" id="PTHR32295:SF239">
    <property type="entry name" value="IQ CALMODULIN-BINDING MOTIF PROTEIN"/>
    <property type="match status" value="1"/>
</dbReference>
<comment type="caution">
    <text evidence="5">The sequence shown here is derived from an EMBL/GenBank/DDBJ whole genome shotgun (WGS) entry which is preliminary data.</text>
</comment>
<evidence type="ECO:0000256" key="3">
    <source>
        <dbReference type="SAM" id="MobiDB-lite"/>
    </source>
</evidence>
<feature type="region of interest" description="Disordered" evidence="3">
    <location>
        <begin position="315"/>
        <end position="347"/>
    </location>
</feature>
<comment type="similarity">
    <text evidence="2">Belongs to the IQD family.</text>
</comment>
<evidence type="ECO:0000256" key="2">
    <source>
        <dbReference type="ARBA" id="ARBA00024341"/>
    </source>
</evidence>
<dbReference type="EMBL" id="JAYKXN010000006">
    <property type="protein sequence ID" value="KAK7279377.1"/>
    <property type="molecule type" value="Genomic_DNA"/>
</dbReference>
<feature type="region of interest" description="Disordered" evidence="3">
    <location>
        <begin position="1"/>
        <end position="54"/>
    </location>
</feature>
<feature type="compositionally biased region" description="Polar residues" evidence="3">
    <location>
        <begin position="321"/>
        <end position="337"/>
    </location>
</feature>
<evidence type="ECO:0000256" key="1">
    <source>
        <dbReference type="ARBA" id="ARBA00022860"/>
    </source>
</evidence>
<reference evidence="5 6" key="1">
    <citation type="submission" date="2024-01" db="EMBL/GenBank/DDBJ databases">
        <title>The genomes of 5 underutilized Papilionoideae crops provide insights into root nodulation and disease resistance.</title>
        <authorList>
            <person name="Yuan L."/>
        </authorList>
    </citation>
    <scope>NUCLEOTIDE SEQUENCE [LARGE SCALE GENOMIC DNA]</scope>
    <source>
        <strain evidence="5">LY-2023</strain>
        <tissue evidence="5">Leaf</tissue>
    </source>
</reference>
<dbReference type="Proteomes" id="UP001359559">
    <property type="component" value="Unassembled WGS sequence"/>
</dbReference>
<dbReference type="PANTHER" id="PTHR32295">
    <property type="entry name" value="IQ-DOMAIN 5-RELATED"/>
    <property type="match status" value="1"/>
</dbReference>
<dbReference type="Pfam" id="PF13178">
    <property type="entry name" value="DUF4005"/>
    <property type="match status" value="1"/>
</dbReference>
<sequence>MGRKGNWFSTVKKALSPESKRDQNSSRSKKKWFGKQKLQISEPYTETDKAPPLPPPEEIILTHVEGENSHDHVEVATAVHAEEPVVPSVQTVPSEVQEQAPTIVQFSSKPKDEVAAIRIQTAFRKYLAKRALRALRGLDRLKSLMEGQVVKRQAISTLRSMQNFSHLQSQIRSRRLRMLEENQALQKQLLQKHAKELETMRIGEEWDDSVQSKEQVEAKLLSKYEAAMRRERAMAYSFSHQQNWKNSSRSINPMFMDPTNPTWGWSWLERWTAPRPWESHSSMEKEKHEHSSVRSSSRGLTSAEISKSFARFQLNSERHSPTASQNPGSPNFQSNPHPSKPASAVVAAKKLKKVSPKDNLVMDDDTKSMASMQSDRLRRHSIAGSIVRDDDNESLASSPSVPSYMVPTKSAKAKSRMQSPLATESNGTPDKGSFGTAKKRLSFPASPARPRRHSGPPKVESSYNAEITVGNGVAG</sequence>
<name>A0AAN9FMW2_CLITE</name>
<organism evidence="5 6">
    <name type="scientific">Clitoria ternatea</name>
    <name type="common">Butterfly pea</name>
    <dbReference type="NCBI Taxonomy" id="43366"/>
    <lineage>
        <taxon>Eukaryota</taxon>
        <taxon>Viridiplantae</taxon>
        <taxon>Streptophyta</taxon>
        <taxon>Embryophyta</taxon>
        <taxon>Tracheophyta</taxon>
        <taxon>Spermatophyta</taxon>
        <taxon>Magnoliopsida</taxon>
        <taxon>eudicotyledons</taxon>
        <taxon>Gunneridae</taxon>
        <taxon>Pentapetalae</taxon>
        <taxon>rosids</taxon>
        <taxon>fabids</taxon>
        <taxon>Fabales</taxon>
        <taxon>Fabaceae</taxon>
        <taxon>Papilionoideae</taxon>
        <taxon>50 kb inversion clade</taxon>
        <taxon>NPAAA clade</taxon>
        <taxon>indigoferoid/millettioid clade</taxon>
        <taxon>Phaseoleae</taxon>
        <taxon>Clitoria</taxon>
    </lineage>
</organism>
<dbReference type="PROSITE" id="PS50096">
    <property type="entry name" value="IQ"/>
    <property type="match status" value="1"/>
</dbReference>
<proteinExistence type="inferred from homology"/>
<accession>A0AAN9FMW2</accession>